<dbReference type="PROSITE" id="PS50090">
    <property type="entry name" value="MYB_LIKE"/>
    <property type="match status" value="1"/>
</dbReference>
<feature type="compositionally biased region" description="Low complexity" evidence="4">
    <location>
        <begin position="464"/>
        <end position="474"/>
    </location>
</feature>
<proteinExistence type="predicted"/>
<dbReference type="InterPro" id="IPR001005">
    <property type="entry name" value="SANT/Myb"/>
</dbReference>
<feature type="domain" description="HTH myb-type" evidence="6">
    <location>
        <begin position="524"/>
        <end position="583"/>
    </location>
</feature>
<evidence type="ECO:0000313" key="7">
    <source>
        <dbReference type="EMBL" id="KAK4792274.1"/>
    </source>
</evidence>
<keyword evidence="2" id="KW-0238">DNA-binding</keyword>
<dbReference type="InterPro" id="IPR057625">
    <property type="entry name" value="TPR1-6-like_ubiquitin"/>
</dbReference>
<feature type="domain" description="Myb-like" evidence="5">
    <location>
        <begin position="524"/>
        <end position="579"/>
    </location>
</feature>
<dbReference type="PROSITE" id="PS51294">
    <property type="entry name" value="HTH_MYB"/>
    <property type="match status" value="1"/>
</dbReference>
<organism evidence="7 8">
    <name type="scientific">Trapa natans</name>
    <name type="common">Water chestnut</name>
    <dbReference type="NCBI Taxonomy" id="22666"/>
    <lineage>
        <taxon>Eukaryota</taxon>
        <taxon>Viridiplantae</taxon>
        <taxon>Streptophyta</taxon>
        <taxon>Embryophyta</taxon>
        <taxon>Tracheophyta</taxon>
        <taxon>Spermatophyta</taxon>
        <taxon>Magnoliopsida</taxon>
        <taxon>eudicotyledons</taxon>
        <taxon>Gunneridae</taxon>
        <taxon>Pentapetalae</taxon>
        <taxon>rosids</taxon>
        <taxon>malvids</taxon>
        <taxon>Myrtales</taxon>
        <taxon>Lythraceae</taxon>
        <taxon>Trapa</taxon>
    </lineage>
</organism>
<dbReference type="CDD" id="cd11660">
    <property type="entry name" value="SANT_TRF"/>
    <property type="match status" value="1"/>
</dbReference>
<dbReference type="AlphaFoldDB" id="A0AAN7R4Q1"/>
<evidence type="ECO:0000259" key="5">
    <source>
        <dbReference type="PROSITE" id="PS50090"/>
    </source>
</evidence>
<dbReference type="Pfam" id="PF23603">
    <property type="entry name" value="Ubiquitin_TPR1"/>
    <property type="match status" value="1"/>
</dbReference>
<dbReference type="EMBL" id="JAXQNO010000008">
    <property type="protein sequence ID" value="KAK4792274.1"/>
    <property type="molecule type" value="Genomic_DNA"/>
</dbReference>
<dbReference type="Gene3D" id="1.10.246.220">
    <property type="match status" value="1"/>
</dbReference>
<dbReference type="InterPro" id="IPR017930">
    <property type="entry name" value="Myb_dom"/>
</dbReference>
<evidence type="ECO:0000256" key="3">
    <source>
        <dbReference type="ARBA" id="ARBA00023242"/>
    </source>
</evidence>
<evidence type="ECO:0000256" key="2">
    <source>
        <dbReference type="ARBA" id="ARBA00023125"/>
    </source>
</evidence>
<keyword evidence="8" id="KW-1185">Reference proteome</keyword>
<evidence type="ECO:0000256" key="4">
    <source>
        <dbReference type="SAM" id="MobiDB-lite"/>
    </source>
</evidence>
<reference evidence="7 8" key="1">
    <citation type="journal article" date="2023" name="Hortic Res">
        <title>Pangenome of water caltrop reveals structural variations and asymmetric subgenome divergence after allopolyploidization.</title>
        <authorList>
            <person name="Zhang X."/>
            <person name="Chen Y."/>
            <person name="Wang L."/>
            <person name="Yuan Y."/>
            <person name="Fang M."/>
            <person name="Shi L."/>
            <person name="Lu R."/>
            <person name="Comes H.P."/>
            <person name="Ma Y."/>
            <person name="Chen Y."/>
            <person name="Huang G."/>
            <person name="Zhou Y."/>
            <person name="Zheng Z."/>
            <person name="Qiu Y."/>
        </authorList>
    </citation>
    <scope>NUCLEOTIDE SEQUENCE [LARGE SCALE GENOMIC DNA]</scope>
    <source>
        <strain evidence="7">F231</strain>
    </source>
</reference>
<name>A0AAN7R4Q1_TRANT</name>
<dbReference type="SMART" id="SM00717">
    <property type="entry name" value="SANT"/>
    <property type="match status" value="1"/>
</dbReference>
<evidence type="ECO:0000313" key="8">
    <source>
        <dbReference type="Proteomes" id="UP001346149"/>
    </source>
</evidence>
<dbReference type="Proteomes" id="UP001346149">
    <property type="component" value="Unassembled WGS sequence"/>
</dbReference>
<feature type="region of interest" description="Disordered" evidence="4">
    <location>
        <begin position="93"/>
        <end position="133"/>
    </location>
</feature>
<feature type="region of interest" description="Disordered" evidence="4">
    <location>
        <begin position="453"/>
        <end position="476"/>
    </location>
</feature>
<protein>
    <submittedName>
        <fullName evidence="7">Uncharacterized protein</fullName>
    </submittedName>
</protein>
<evidence type="ECO:0000259" key="6">
    <source>
        <dbReference type="PROSITE" id="PS51294"/>
    </source>
</evidence>
<comment type="subcellular location">
    <subcellularLocation>
        <location evidence="1">Nucleus</location>
    </subcellularLocation>
</comment>
<dbReference type="GO" id="GO:0005634">
    <property type="term" value="C:nucleus"/>
    <property type="evidence" value="ECO:0007669"/>
    <property type="project" value="UniProtKB-SubCell"/>
</dbReference>
<dbReference type="SUPFAM" id="SSF46689">
    <property type="entry name" value="Homeodomain-like"/>
    <property type="match status" value="1"/>
</dbReference>
<dbReference type="InterPro" id="IPR009057">
    <property type="entry name" value="Homeodomain-like_sf"/>
</dbReference>
<dbReference type="PANTHER" id="PTHR21717">
    <property type="entry name" value="TELOMERIC REPEAT BINDING PROTEIN"/>
    <property type="match status" value="1"/>
</dbReference>
<evidence type="ECO:0000256" key="1">
    <source>
        <dbReference type="ARBA" id="ARBA00004123"/>
    </source>
</evidence>
<feature type="compositionally biased region" description="Basic and acidic residues" evidence="4">
    <location>
        <begin position="118"/>
        <end position="128"/>
    </location>
</feature>
<gene>
    <name evidence="7" type="ORF">SAY86_022709</name>
</gene>
<dbReference type="PANTHER" id="PTHR21717:SF73">
    <property type="entry name" value="TELOMERE-BINDING PROTEIN, PUTATIVE-RELATED"/>
    <property type="match status" value="1"/>
</dbReference>
<keyword evidence="3" id="KW-0539">Nucleus</keyword>
<dbReference type="InterPro" id="IPR031105">
    <property type="entry name" value="TRP_plant"/>
</dbReference>
<sequence length="639" mass="70946">MVKKRRLDNNGSTGFQVWSIPRAPRSARKKGLYKKTTDGRNFGAIELLASLAGKLLHENENSASRAASEGCNLLLIPKDMLQYKIDTVEKSIKSEDHGSSGGGAFALERASENSQQKDSSERSPKVEGDTTWDGTSVSTNFACCEKESSESKSTVSKSVNFCSEVSKSEKIMAVNEQAVVVSCSNDSTEEHISKPCSTNAISAGRKDDMRFYREDDDENISRFSKSRCTKSKPSKHSHIIIDRRIRKLLSFKHWKPAPQLKDVESFGSGRNISSNKRRINRHSLYYHDLLYKRKKLLDGSCFMNTDEVLSSEGHYRSHGVYVNQYDPAAFDAMDSQIKFSIKSFMIPELLIDVPETATVGSLKRTIVEAISTIIGRGFHVGVMLHGKKIHDDNRTLLQAGISCKGNLDNFGFMLEPNLTQSSPKSIAPQDSHILPCNISQQLTRTLDKVISDMGVSHSSSDPGNSTSVSNNNVDNSHDLDVSLTQDIVTGKPSFESGDLPILQTSLEPLAVVPANMNNKGSEQSQRRTRKPFSVLEVEALIQAVEELGTGRWRDVKLRSFENKDHRTYVDLKDKWRTLVHTASIAAQQRRGDPVPQQLLDRVMAAHSYWSQHHSKQVGPIDGAPIEITDDPVALPSIKV</sequence>
<comment type="caution">
    <text evidence="7">The sequence shown here is derived from an EMBL/GenBank/DDBJ whole genome shotgun (WGS) entry which is preliminary data.</text>
</comment>
<dbReference type="GO" id="GO:0042162">
    <property type="term" value="F:telomeric DNA binding"/>
    <property type="evidence" value="ECO:0007669"/>
    <property type="project" value="UniProtKB-ARBA"/>
</dbReference>
<accession>A0AAN7R4Q1</accession>